<evidence type="ECO:0000256" key="1">
    <source>
        <dbReference type="SAM" id="MobiDB-lite"/>
    </source>
</evidence>
<feature type="non-terminal residue" evidence="3">
    <location>
        <position position="1"/>
    </location>
</feature>
<sequence>VKKKLWLVCLSQNQKTFHYGDCDDEGKLILDQTSTISVSNIKMLVTGRKCPHIKENRNRKSDQEMTDLSFSILLDEEPHNLDFVAPDQKAFDYWTDGINCLIGQPMTSASKEAEFKTLLDVEVRLQLLETQGIPIPNKPPPIPSDPPNYDFSCK</sequence>
<accession>A0AAD8A243</accession>
<dbReference type="SUPFAM" id="SSF50729">
    <property type="entry name" value="PH domain-like"/>
    <property type="match status" value="1"/>
</dbReference>
<gene>
    <name evidence="3" type="ORF">L9F63_016231</name>
</gene>
<name>A0AAD8A243_DIPPU</name>
<reference evidence="3" key="2">
    <citation type="submission" date="2023-05" db="EMBL/GenBank/DDBJ databases">
        <authorList>
            <person name="Fouks B."/>
        </authorList>
    </citation>
    <scope>NUCLEOTIDE SEQUENCE</scope>
    <source>
        <strain evidence="3">Stay&amp;Tobe</strain>
        <tissue evidence="3">Testes</tissue>
    </source>
</reference>
<dbReference type="AlphaFoldDB" id="A0AAD8A243"/>
<feature type="compositionally biased region" description="Pro residues" evidence="1">
    <location>
        <begin position="136"/>
        <end position="146"/>
    </location>
</feature>
<feature type="domain" description="PH" evidence="2">
    <location>
        <begin position="2"/>
        <end position="103"/>
    </location>
</feature>
<dbReference type="InterPro" id="IPR001849">
    <property type="entry name" value="PH_domain"/>
</dbReference>
<comment type="caution">
    <text evidence="3">The sequence shown here is derived from an EMBL/GenBank/DDBJ whole genome shotgun (WGS) entry which is preliminary data.</text>
</comment>
<dbReference type="Proteomes" id="UP001233999">
    <property type="component" value="Unassembled WGS sequence"/>
</dbReference>
<dbReference type="Pfam" id="PF16457">
    <property type="entry name" value="PH_12"/>
    <property type="match status" value="1"/>
</dbReference>
<feature type="region of interest" description="Disordered" evidence="1">
    <location>
        <begin position="132"/>
        <end position="154"/>
    </location>
</feature>
<dbReference type="EMBL" id="JASPKZ010004196">
    <property type="protein sequence ID" value="KAJ9590715.1"/>
    <property type="molecule type" value="Genomic_DNA"/>
</dbReference>
<keyword evidence="4" id="KW-1185">Reference proteome</keyword>
<dbReference type="InterPro" id="IPR011993">
    <property type="entry name" value="PH-like_dom_sf"/>
</dbReference>
<evidence type="ECO:0000313" key="4">
    <source>
        <dbReference type="Proteomes" id="UP001233999"/>
    </source>
</evidence>
<organism evidence="3 4">
    <name type="scientific">Diploptera punctata</name>
    <name type="common">Pacific beetle cockroach</name>
    <dbReference type="NCBI Taxonomy" id="6984"/>
    <lineage>
        <taxon>Eukaryota</taxon>
        <taxon>Metazoa</taxon>
        <taxon>Ecdysozoa</taxon>
        <taxon>Arthropoda</taxon>
        <taxon>Hexapoda</taxon>
        <taxon>Insecta</taxon>
        <taxon>Pterygota</taxon>
        <taxon>Neoptera</taxon>
        <taxon>Polyneoptera</taxon>
        <taxon>Dictyoptera</taxon>
        <taxon>Blattodea</taxon>
        <taxon>Blaberoidea</taxon>
        <taxon>Blaberidae</taxon>
        <taxon>Diplopterinae</taxon>
        <taxon>Diploptera</taxon>
    </lineage>
</organism>
<proteinExistence type="predicted"/>
<dbReference type="Gene3D" id="2.30.29.30">
    <property type="entry name" value="Pleckstrin-homology domain (PH domain)/Phosphotyrosine-binding domain (PTB)"/>
    <property type="match status" value="1"/>
</dbReference>
<reference evidence="3" key="1">
    <citation type="journal article" date="2023" name="IScience">
        <title>Live-bearing cockroach genome reveals convergent evolutionary mechanisms linked to viviparity in insects and beyond.</title>
        <authorList>
            <person name="Fouks B."/>
            <person name="Harrison M.C."/>
            <person name="Mikhailova A.A."/>
            <person name="Marchal E."/>
            <person name="English S."/>
            <person name="Carruthers M."/>
            <person name="Jennings E.C."/>
            <person name="Chiamaka E.L."/>
            <person name="Frigard R.A."/>
            <person name="Pippel M."/>
            <person name="Attardo G.M."/>
            <person name="Benoit J.B."/>
            <person name="Bornberg-Bauer E."/>
            <person name="Tobe S.S."/>
        </authorList>
    </citation>
    <scope>NUCLEOTIDE SEQUENCE</scope>
    <source>
        <strain evidence="3">Stay&amp;Tobe</strain>
    </source>
</reference>
<protein>
    <recommendedName>
        <fullName evidence="2">PH domain-containing protein</fullName>
    </recommendedName>
</protein>
<evidence type="ECO:0000313" key="3">
    <source>
        <dbReference type="EMBL" id="KAJ9590715.1"/>
    </source>
</evidence>
<evidence type="ECO:0000259" key="2">
    <source>
        <dbReference type="Pfam" id="PF16457"/>
    </source>
</evidence>